<protein>
    <recommendedName>
        <fullName evidence="10">FAD/NAD(P)-binding domain-containing protein</fullName>
    </recommendedName>
</protein>
<feature type="transmembrane region" description="Helical" evidence="9">
    <location>
        <begin position="182"/>
        <end position="202"/>
    </location>
</feature>
<feature type="domain" description="FAD/NAD(P)-binding" evidence="10">
    <location>
        <begin position="304"/>
        <end position="493"/>
    </location>
</feature>
<dbReference type="GO" id="GO:0004497">
    <property type="term" value="F:monooxygenase activity"/>
    <property type="evidence" value="ECO:0007669"/>
    <property type="project" value="UniProtKB-KW"/>
</dbReference>
<dbReference type="InterPro" id="IPR036188">
    <property type="entry name" value="FAD/NAD-bd_sf"/>
</dbReference>
<evidence type="ECO:0000313" key="12">
    <source>
        <dbReference type="Proteomes" id="UP001140562"/>
    </source>
</evidence>
<feature type="transmembrane region" description="Helical" evidence="9">
    <location>
        <begin position="44"/>
        <end position="62"/>
    </location>
</feature>
<evidence type="ECO:0000256" key="2">
    <source>
        <dbReference type="ARBA" id="ARBA00004141"/>
    </source>
</evidence>
<comment type="similarity">
    <text evidence="3">Belongs to the FAD-binding monooxygenase family.</text>
</comment>
<keyword evidence="6" id="KW-0521">NADP</keyword>
<keyword evidence="9" id="KW-1133">Transmembrane helix</keyword>
<organism evidence="11 12">
    <name type="scientific">Didymella glomerata</name>
    <dbReference type="NCBI Taxonomy" id="749621"/>
    <lineage>
        <taxon>Eukaryota</taxon>
        <taxon>Fungi</taxon>
        <taxon>Dikarya</taxon>
        <taxon>Ascomycota</taxon>
        <taxon>Pezizomycotina</taxon>
        <taxon>Dothideomycetes</taxon>
        <taxon>Pleosporomycetidae</taxon>
        <taxon>Pleosporales</taxon>
        <taxon>Pleosporineae</taxon>
        <taxon>Didymellaceae</taxon>
        <taxon>Didymella</taxon>
    </lineage>
</organism>
<evidence type="ECO:0000256" key="9">
    <source>
        <dbReference type="SAM" id="Phobius"/>
    </source>
</evidence>
<keyword evidence="8" id="KW-0503">Monooxygenase</keyword>
<dbReference type="InterPro" id="IPR050775">
    <property type="entry name" value="FAD-binding_Monooxygenases"/>
</dbReference>
<feature type="transmembrane region" description="Helical" evidence="9">
    <location>
        <begin position="74"/>
        <end position="94"/>
    </location>
</feature>
<keyword evidence="4" id="KW-0285">Flavoprotein</keyword>
<dbReference type="InterPro" id="IPR036259">
    <property type="entry name" value="MFS_trans_sf"/>
</dbReference>
<evidence type="ECO:0000256" key="3">
    <source>
        <dbReference type="ARBA" id="ARBA00010139"/>
    </source>
</evidence>
<dbReference type="GO" id="GO:0016020">
    <property type="term" value="C:membrane"/>
    <property type="evidence" value="ECO:0007669"/>
    <property type="project" value="UniProtKB-SubCell"/>
</dbReference>
<keyword evidence="7" id="KW-0560">Oxidoreductase</keyword>
<keyword evidence="12" id="KW-1185">Reference proteome</keyword>
<evidence type="ECO:0000256" key="5">
    <source>
        <dbReference type="ARBA" id="ARBA00022827"/>
    </source>
</evidence>
<dbReference type="OrthoDB" id="66881at2759"/>
<dbReference type="AlphaFoldDB" id="A0A9W8X208"/>
<accession>A0A9W8X208</accession>
<feature type="transmembrane region" description="Helical" evidence="9">
    <location>
        <begin position="115"/>
        <end position="138"/>
    </location>
</feature>
<evidence type="ECO:0000256" key="8">
    <source>
        <dbReference type="ARBA" id="ARBA00023033"/>
    </source>
</evidence>
<evidence type="ECO:0000256" key="4">
    <source>
        <dbReference type="ARBA" id="ARBA00022630"/>
    </source>
</evidence>
<keyword evidence="5" id="KW-0274">FAD</keyword>
<dbReference type="SUPFAM" id="SSF103473">
    <property type="entry name" value="MFS general substrate transporter"/>
    <property type="match status" value="1"/>
</dbReference>
<evidence type="ECO:0000256" key="1">
    <source>
        <dbReference type="ARBA" id="ARBA00001974"/>
    </source>
</evidence>
<evidence type="ECO:0000256" key="6">
    <source>
        <dbReference type="ARBA" id="ARBA00022857"/>
    </source>
</evidence>
<dbReference type="PANTHER" id="PTHR43098:SF3">
    <property type="entry name" value="L-ORNITHINE N(5)-MONOOXYGENASE-RELATED"/>
    <property type="match status" value="1"/>
</dbReference>
<feature type="transmembrane region" description="Helical" evidence="9">
    <location>
        <begin position="244"/>
        <end position="266"/>
    </location>
</feature>
<evidence type="ECO:0000256" key="7">
    <source>
        <dbReference type="ARBA" id="ARBA00023002"/>
    </source>
</evidence>
<dbReference type="Pfam" id="PF07992">
    <property type="entry name" value="Pyr_redox_2"/>
    <property type="match status" value="1"/>
</dbReference>
<reference evidence="11" key="1">
    <citation type="submission" date="2022-10" db="EMBL/GenBank/DDBJ databases">
        <title>Tapping the CABI collections for fungal endophytes: first genome assemblies for Collariella, Neodidymelliopsis, Ascochyta clinopodiicola, Didymella pomorum, Didymosphaeria variabile, Neocosmospora piperis and Neocucurbitaria cava.</title>
        <authorList>
            <person name="Hill R."/>
        </authorList>
    </citation>
    <scope>NUCLEOTIDE SEQUENCE</scope>
    <source>
        <strain evidence="11">IMI 360193</strain>
    </source>
</reference>
<gene>
    <name evidence="11" type="ORF">N0V87_003451</name>
</gene>
<comment type="cofactor">
    <cofactor evidence="1">
        <name>FAD</name>
        <dbReference type="ChEBI" id="CHEBI:57692"/>
    </cofactor>
</comment>
<dbReference type="PANTHER" id="PTHR43098">
    <property type="entry name" value="L-ORNITHINE N(5)-MONOOXYGENASE-RELATED"/>
    <property type="match status" value="1"/>
</dbReference>
<feature type="transmembrane region" description="Helical" evidence="9">
    <location>
        <begin position="12"/>
        <end position="37"/>
    </location>
</feature>
<dbReference type="GO" id="GO:0022857">
    <property type="term" value="F:transmembrane transporter activity"/>
    <property type="evidence" value="ECO:0007669"/>
    <property type="project" value="InterPro"/>
</dbReference>
<dbReference type="Proteomes" id="UP001140562">
    <property type="component" value="Unassembled WGS sequence"/>
</dbReference>
<dbReference type="Pfam" id="PF07690">
    <property type="entry name" value="MFS_1"/>
    <property type="match status" value="1"/>
</dbReference>
<dbReference type="PRINTS" id="PR00411">
    <property type="entry name" value="PNDRDTASEI"/>
</dbReference>
<keyword evidence="9" id="KW-0812">Transmembrane</keyword>
<evidence type="ECO:0000313" key="11">
    <source>
        <dbReference type="EMBL" id="KAJ4339017.1"/>
    </source>
</evidence>
<dbReference type="InterPro" id="IPR023753">
    <property type="entry name" value="FAD/NAD-binding_dom"/>
</dbReference>
<comment type="subcellular location">
    <subcellularLocation>
        <location evidence="2">Membrane</location>
        <topology evidence="2">Multi-pass membrane protein</topology>
    </subcellularLocation>
</comment>
<dbReference type="InterPro" id="IPR011701">
    <property type="entry name" value="MFS"/>
</dbReference>
<keyword evidence="9" id="KW-0472">Membrane</keyword>
<comment type="caution">
    <text evidence="11">The sequence shown here is derived from an EMBL/GenBank/DDBJ whole genome shotgun (WGS) entry which is preliminary data.</text>
</comment>
<sequence length="958" mass="107498">MSVAHSYWQLLLTQGLCTGVGAGIFFVPIMGVCATYFTKKKAMALGMVTSGTAMGGVIYPLVVRQLLGKVGFGWTVRVLGLLNVVSLTFCIAFMRPRLPPRKTGPLVDWAAFRDAPYCLQVLGTCCMMPPVYCVFYYVASYARDELGMPYTESLNLVIILNGVGLPARVLPGFIADRFIGVLNVQAIALVFNVIMLWTWLSVNSIASYYVWVVFYGLGAGAFQSLFPSVIGAYSPDITKTGTRLGMAFTVIGFSALVGGPISGALLQVANGNYTVPICWAASSMMVGTAFTMHVTSTMHEYELDAIIVGAGFGGVYQLKKLRDAGYKVKLLESGSNYGGVWYWNRYPGARVDSAIPHYEFSDPELWKDWSWTERFPGSAELRKYFAHVALRWDLRKDTVFECFVEKAIWDDGEKKWRVTTATGLEYTAKFLLLNTGFAAKRYIPDWEGLETFKDLRGKRIAIIGTGSTGVQLATELAKVAGHLTVFQRTPNMALPMKQVHYDPPAQAFPRDQYPDLFTHRKDSFSGFSFNFIPRSTFTDTAAQRREVYEDLWARGDFQFWLATYVDMLFDPRANEEAYNFWCEKTRARIQDEQARDVLAPRKQPYAFGCKRISLEKGYFEIFNQEHVRLVDVSEKGSPIQCVTEKGIKTKAGEHELDVIVCATGYDAVTGGLTQIDIRGRGGVSLKDAWKEGAKTYLGMASHGFPNMFFTYGPQAPTALCNGPTCAELQGDWILTVMNHTRQRGLDIAVHEAAFTFQENSTPQKMNLVFANGDRHPNWGYHHVVLHVRSRLHNVAWFIDLTGAQYGNNQLVHRSDVYKALFVQDMKRYYQFGFCNGMFQKLAKVGGYPMLEYGLRFKAAHQLEKTLVSWEKQHLSMADLVGLDDLALFEQKKHGLYEGLLNALATYFGATNLAPAIKKWRRYDERTGRISVEAANSVMDDKGTQENLMTQQASSLEFW</sequence>
<proteinExistence type="inferred from homology"/>
<evidence type="ECO:0000259" key="10">
    <source>
        <dbReference type="Pfam" id="PF07992"/>
    </source>
</evidence>
<name>A0A9W8X208_9PLEO</name>
<dbReference type="Gene3D" id="3.50.50.60">
    <property type="entry name" value="FAD/NAD(P)-binding domain"/>
    <property type="match status" value="3"/>
</dbReference>
<dbReference type="SUPFAM" id="SSF51905">
    <property type="entry name" value="FAD/NAD(P)-binding domain"/>
    <property type="match status" value="3"/>
</dbReference>
<feature type="transmembrane region" description="Helical" evidence="9">
    <location>
        <begin position="208"/>
        <end position="232"/>
    </location>
</feature>
<dbReference type="EMBL" id="JAPEUV010000025">
    <property type="protein sequence ID" value="KAJ4339017.1"/>
    <property type="molecule type" value="Genomic_DNA"/>
</dbReference>
<dbReference type="Gene3D" id="1.20.1250.20">
    <property type="entry name" value="MFS general substrate transporter like domains"/>
    <property type="match status" value="1"/>
</dbReference>